<keyword evidence="3" id="KW-0862">Zinc</keyword>
<keyword evidence="2" id="KW-0378">Hydrolase</keyword>
<dbReference type="Pfam" id="PF00443">
    <property type="entry name" value="UCH"/>
    <property type="match status" value="1"/>
</dbReference>
<accession>A0A087GDI2</accession>
<dbReference type="GO" id="GO:0004843">
    <property type="term" value="F:cysteine-type deubiquitinase activity"/>
    <property type="evidence" value="ECO:0007669"/>
    <property type="project" value="InterPro"/>
</dbReference>
<gene>
    <name evidence="6" type="ordered locus">AALP_Aa8g449900</name>
</gene>
<proteinExistence type="predicted"/>
<keyword evidence="1" id="KW-0833">Ubl conjugation pathway</keyword>
<evidence type="ECO:0000259" key="5">
    <source>
        <dbReference type="PROSITE" id="PS50157"/>
    </source>
</evidence>
<feature type="compositionally biased region" description="Basic and acidic residues" evidence="4">
    <location>
        <begin position="155"/>
        <end position="168"/>
    </location>
</feature>
<feature type="compositionally biased region" description="Acidic residues" evidence="4">
    <location>
        <begin position="642"/>
        <end position="655"/>
    </location>
</feature>
<keyword evidence="7" id="KW-1185">Reference proteome</keyword>
<dbReference type="GO" id="GO:0016579">
    <property type="term" value="P:protein deubiquitination"/>
    <property type="evidence" value="ECO:0007669"/>
    <property type="project" value="InterPro"/>
</dbReference>
<dbReference type="PROSITE" id="PS50157">
    <property type="entry name" value="ZINC_FINGER_C2H2_2"/>
    <property type="match status" value="1"/>
</dbReference>
<reference evidence="7" key="1">
    <citation type="journal article" date="2015" name="Nat. Plants">
        <title>Genome expansion of Arabis alpina linked with retrotransposition and reduced symmetric DNA methylation.</title>
        <authorList>
            <person name="Willing E.M."/>
            <person name="Rawat V."/>
            <person name="Mandakova T."/>
            <person name="Maumus F."/>
            <person name="James G.V."/>
            <person name="Nordstroem K.J."/>
            <person name="Becker C."/>
            <person name="Warthmann N."/>
            <person name="Chica C."/>
            <person name="Szarzynska B."/>
            <person name="Zytnicki M."/>
            <person name="Albani M.C."/>
            <person name="Kiefer C."/>
            <person name="Bergonzi S."/>
            <person name="Castaings L."/>
            <person name="Mateos J.L."/>
            <person name="Berns M.C."/>
            <person name="Bujdoso N."/>
            <person name="Piofczyk T."/>
            <person name="de Lorenzo L."/>
            <person name="Barrero-Sicilia C."/>
            <person name="Mateos I."/>
            <person name="Piednoel M."/>
            <person name="Hagmann J."/>
            <person name="Chen-Min-Tao R."/>
            <person name="Iglesias-Fernandez R."/>
            <person name="Schuster S.C."/>
            <person name="Alonso-Blanco C."/>
            <person name="Roudier F."/>
            <person name="Carbonero P."/>
            <person name="Paz-Ares J."/>
            <person name="Davis S.J."/>
            <person name="Pecinka A."/>
            <person name="Quesneville H."/>
            <person name="Colot V."/>
            <person name="Lysak M.A."/>
            <person name="Weigel D."/>
            <person name="Coupland G."/>
            <person name="Schneeberger K."/>
        </authorList>
    </citation>
    <scope>NUCLEOTIDE SEQUENCE [LARGE SCALE GENOMIC DNA]</scope>
    <source>
        <strain evidence="7">cv. Pajares</strain>
    </source>
</reference>
<feature type="compositionally biased region" description="Basic and acidic residues" evidence="4">
    <location>
        <begin position="656"/>
        <end position="666"/>
    </location>
</feature>
<dbReference type="EMBL" id="CM002876">
    <property type="protein sequence ID" value="KFK27934.1"/>
    <property type="molecule type" value="Genomic_DNA"/>
</dbReference>
<evidence type="ECO:0000313" key="6">
    <source>
        <dbReference type="EMBL" id="KFK27934.1"/>
    </source>
</evidence>
<evidence type="ECO:0000256" key="3">
    <source>
        <dbReference type="PROSITE-ProRule" id="PRU00042"/>
    </source>
</evidence>
<dbReference type="Gramene" id="KFK27934">
    <property type="protein sequence ID" value="KFK27934"/>
    <property type="gene ID" value="AALP_AA8G449900"/>
</dbReference>
<evidence type="ECO:0000256" key="4">
    <source>
        <dbReference type="SAM" id="MobiDB-lite"/>
    </source>
</evidence>
<keyword evidence="3" id="KW-0863">Zinc-finger</keyword>
<evidence type="ECO:0000313" key="7">
    <source>
        <dbReference type="Proteomes" id="UP000029120"/>
    </source>
</evidence>
<protein>
    <recommendedName>
        <fullName evidence="5">C2H2-type domain-containing protein</fullName>
    </recommendedName>
</protein>
<dbReference type="PANTHER" id="PTHR22975">
    <property type="entry name" value="UBIQUITIN SPECIFIC PROTEINASE"/>
    <property type="match status" value="1"/>
</dbReference>
<dbReference type="InterPro" id="IPR001394">
    <property type="entry name" value="Peptidase_C19_UCH"/>
</dbReference>
<organism evidence="6 7">
    <name type="scientific">Arabis alpina</name>
    <name type="common">Alpine rock-cress</name>
    <dbReference type="NCBI Taxonomy" id="50452"/>
    <lineage>
        <taxon>Eukaryota</taxon>
        <taxon>Viridiplantae</taxon>
        <taxon>Streptophyta</taxon>
        <taxon>Embryophyta</taxon>
        <taxon>Tracheophyta</taxon>
        <taxon>Spermatophyta</taxon>
        <taxon>Magnoliopsida</taxon>
        <taxon>eudicotyledons</taxon>
        <taxon>Gunneridae</taxon>
        <taxon>Pentapetalae</taxon>
        <taxon>rosids</taxon>
        <taxon>malvids</taxon>
        <taxon>Brassicales</taxon>
        <taxon>Brassicaceae</taxon>
        <taxon>Arabideae</taxon>
        <taxon>Arabis</taxon>
    </lineage>
</organism>
<feature type="domain" description="C2H2-type" evidence="5">
    <location>
        <begin position="231"/>
        <end position="261"/>
    </location>
</feature>
<sequence>MDQLVTEARDSFAKGDHIRALQKIEDLIVVHRQADVSCFLHFEEAKLFIGLAKKTENPDVEFAYVLAAVACVSGIFQLSHFCAHGLYDLADQSGSVLYYKIFLKKAKQALSLILPHDANPRSQEDLKERSKRLEGFIKNAEVKIAESKTSPLQKPESKVYEPKKSPDPWKDERKELRLYWVGLDIKIKRDFLKVNTEELLRFTEGVHKRGGRDTLEAILASAREDRKWIFWMCRRTSCSKKFSSAEECRKHLEQEHAADFKPPSEKDMVERIGKKWAHKITTGAWEPVNAVTAVEMINNPLEDGERFKSNSGWSKEWPLAVDEEERILLVDKRLLKSNCVPFDDEVTINVLGPDEHYANAHAKGDDIISWLVDYPLVDKIFPRPIREHNFDIWLAVLRAVQFTCRTLGTKYAQKVHVLGYEAALTVLENLCMREGDRRKNLQEDQWNSYASLLCVRCEQCATEYSFSSKSLLCTVLDVIEGALHPRYYIPRLEDCMRRIRDHKSPNDDLVLNSIHHLKFVNTQKALLKDSKILLIDNSRTRLLDNLTRLSVFDNRTYMLQLLKPFMLDKIVNMEFEAKSDPANADLLLKEENKSQSEKKKKNKNSKRPSTSMLEKIVEHEPSVNLAPEGTSPSLEMVKEESVDPEEDTLASDNQEEASKVDHDMPKMPGEDSLPEHLESALGEAVATYNSAFDMTLRALLNAKVLEEDLKHNGQPFHGEQVPCALRNHLLASLKEVNPMSSDAAEVLVDILEFWHCWKNPERESMVTRLFTYEEKERVSCRKCRRESNDPEQSAYGIVVAAHSVRELKGAFGNMKFVDILKLIRMENKMQCDVETGGCGKTNYVHHIINKSPPIFTIVLEWEKSETEKEISETTKALDWEIDMSRLYEGLEPNTNYRLVSMVGCCEEEHICLAYEKTRWVNLRRESFAGEVVGDWKKVVKFCEERKVRPKIMLYEEAPSRK</sequence>
<dbReference type="Pfam" id="PF04780">
    <property type="entry name" value="DUF629"/>
    <property type="match status" value="1"/>
</dbReference>
<keyword evidence="3" id="KW-0479">Metal-binding</keyword>
<dbReference type="PROSITE" id="PS00028">
    <property type="entry name" value="ZINC_FINGER_C2H2_1"/>
    <property type="match status" value="1"/>
</dbReference>
<dbReference type="InterPro" id="IPR013087">
    <property type="entry name" value="Znf_C2H2_type"/>
</dbReference>
<dbReference type="Pfam" id="PF04781">
    <property type="entry name" value="DUF627"/>
    <property type="match status" value="1"/>
</dbReference>
<dbReference type="InterPro" id="IPR006866">
    <property type="entry name" value="DUF627_N"/>
</dbReference>
<feature type="region of interest" description="Disordered" evidence="4">
    <location>
        <begin position="147"/>
        <end position="168"/>
    </location>
</feature>
<evidence type="ECO:0000256" key="2">
    <source>
        <dbReference type="ARBA" id="ARBA00022801"/>
    </source>
</evidence>
<dbReference type="Gene3D" id="3.90.70.10">
    <property type="entry name" value="Cysteine proteinases"/>
    <property type="match status" value="1"/>
</dbReference>
<dbReference type="AlphaFoldDB" id="A0A087GDI2"/>
<dbReference type="GO" id="GO:0008270">
    <property type="term" value="F:zinc ion binding"/>
    <property type="evidence" value="ECO:0007669"/>
    <property type="project" value="UniProtKB-KW"/>
</dbReference>
<dbReference type="PANTHER" id="PTHR22975:SF23">
    <property type="entry name" value="F6D8.33-RELATED"/>
    <property type="match status" value="1"/>
</dbReference>
<dbReference type="eggNOG" id="KOG1887">
    <property type="taxonomic scope" value="Eukaryota"/>
</dbReference>
<dbReference type="InterPro" id="IPR038765">
    <property type="entry name" value="Papain-like_cys_pep_sf"/>
</dbReference>
<dbReference type="OrthoDB" id="1056721at2759"/>
<dbReference type="Proteomes" id="UP000029120">
    <property type="component" value="Chromosome 8"/>
</dbReference>
<name>A0A087GDI2_ARAAL</name>
<evidence type="ECO:0000256" key="1">
    <source>
        <dbReference type="ARBA" id="ARBA00022786"/>
    </source>
</evidence>
<dbReference type="SUPFAM" id="SSF54001">
    <property type="entry name" value="Cysteine proteinases"/>
    <property type="match status" value="1"/>
</dbReference>
<dbReference type="InterPro" id="IPR052398">
    <property type="entry name" value="Ubiquitin_hydrolase_53/54"/>
</dbReference>
<dbReference type="OMA" id="VSWLTDY"/>
<dbReference type="InterPro" id="IPR006865">
    <property type="entry name" value="DUF629"/>
</dbReference>
<feature type="region of interest" description="Disordered" evidence="4">
    <location>
        <begin position="590"/>
        <end position="666"/>
    </location>
</feature>